<dbReference type="Gene3D" id="3.90.1720.10">
    <property type="entry name" value="endopeptidase domain like (from Nostoc punctiforme)"/>
    <property type="match status" value="1"/>
</dbReference>
<evidence type="ECO:0000256" key="1">
    <source>
        <dbReference type="ARBA" id="ARBA00007074"/>
    </source>
</evidence>
<keyword evidence="4" id="KW-0788">Thiol protease</keyword>
<keyword evidence="2" id="KW-0645">Protease</keyword>
<feature type="coiled-coil region" evidence="5">
    <location>
        <begin position="201"/>
        <end position="228"/>
    </location>
</feature>
<dbReference type="EMBL" id="CM000913">
    <property type="protein sequence ID" value="EFG06429.1"/>
    <property type="molecule type" value="Genomic_DNA"/>
</dbReference>
<dbReference type="Gene3D" id="6.10.250.3150">
    <property type="match status" value="1"/>
</dbReference>
<evidence type="ECO:0000256" key="4">
    <source>
        <dbReference type="ARBA" id="ARBA00022807"/>
    </source>
</evidence>
<dbReference type="GO" id="GO:0008234">
    <property type="term" value="F:cysteine-type peptidase activity"/>
    <property type="evidence" value="ECO:0007669"/>
    <property type="project" value="UniProtKB-KW"/>
</dbReference>
<feature type="domain" description="NlpC/P60" evidence="7">
    <location>
        <begin position="268"/>
        <end position="382"/>
    </location>
</feature>
<feature type="compositionally biased region" description="Polar residues" evidence="6">
    <location>
        <begin position="30"/>
        <end position="39"/>
    </location>
</feature>
<evidence type="ECO:0000259" key="7">
    <source>
        <dbReference type="PROSITE" id="PS51935"/>
    </source>
</evidence>
<keyword evidence="5" id="KW-0175">Coiled coil</keyword>
<dbReference type="Proteomes" id="UP000002357">
    <property type="component" value="Chromosome"/>
</dbReference>
<dbReference type="InterPro" id="IPR051794">
    <property type="entry name" value="PG_Endopeptidase_C40"/>
</dbReference>
<keyword evidence="3" id="KW-0378">Hydrolase</keyword>
<gene>
    <name evidence="8" type="ORF">SCLAV_1350</name>
</gene>
<keyword evidence="9" id="KW-1185">Reference proteome</keyword>
<dbReference type="STRING" id="1901.BB341_21360"/>
<dbReference type="PANTHER" id="PTHR47359:SF3">
    <property type="entry name" value="NLP_P60 DOMAIN-CONTAINING PROTEIN-RELATED"/>
    <property type="match status" value="1"/>
</dbReference>
<name>E2Q0N6_STRCL</name>
<evidence type="ECO:0000256" key="2">
    <source>
        <dbReference type="ARBA" id="ARBA00022670"/>
    </source>
</evidence>
<sequence length="382" mass="40621">MTCGLTGGARSRVPPEVFGRSVVARLLSAAHQTGPSSSRKGALSVASHRRPSPPTHRAAVLSAAAATAAVALGTTPAGADPGDSPRSARAAVDRLFADAERATERYNEAGERVARLRTAVARARDGVARGQERVNRMRQALGAVAMAQYRSGSMDPTLDLLFSADPESYLAGAEMLERLGERQHSVLHDLRHLQRELRQTRVEAVRDLAELERGRRDLARNKRVVERKLAAARTLLNSLSAPERDAYDRASRSGRTELPDLPGAVPASGRAGVALRAAQGALGRPYIWGATGPAGFDCSGLVQWSYAQAGVALPRTSQAQRFAGRPVPLSQAQPGDLITYRADASHIGLYAGNGRVLHAPYPGAAVRYDPVGMMPITAVTRV</sequence>
<dbReference type="MEROPS" id="C40.007"/>
<dbReference type="Pfam" id="PF00877">
    <property type="entry name" value="NLPC_P60"/>
    <property type="match status" value="1"/>
</dbReference>
<dbReference type="AlphaFoldDB" id="E2Q0N6"/>
<dbReference type="PANTHER" id="PTHR47359">
    <property type="entry name" value="PEPTIDOGLYCAN DL-ENDOPEPTIDASE CWLO"/>
    <property type="match status" value="1"/>
</dbReference>
<evidence type="ECO:0000256" key="5">
    <source>
        <dbReference type="SAM" id="Coils"/>
    </source>
</evidence>
<evidence type="ECO:0000256" key="6">
    <source>
        <dbReference type="SAM" id="MobiDB-lite"/>
    </source>
</evidence>
<dbReference type="eggNOG" id="COG0791">
    <property type="taxonomic scope" value="Bacteria"/>
</dbReference>
<evidence type="ECO:0000313" key="9">
    <source>
        <dbReference type="Proteomes" id="UP000002357"/>
    </source>
</evidence>
<evidence type="ECO:0000256" key="3">
    <source>
        <dbReference type="ARBA" id="ARBA00022801"/>
    </source>
</evidence>
<feature type="coiled-coil region" evidence="5">
    <location>
        <begin position="92"/>
        <end position="119"/>
    </location>
</feature>
<feature type="compositionally biased region" description="Basic and acidic residues" evidence="6">
    <location>
        <begin position="244"/>
        <end position="258"/>
    </location>
</feature>
<dbReference type="InterPro" id="IPR000064">
    <property type="entry name" value="NLP_P60_dom"/>
</dbReference>
<reference evidence="8 9" key="1">
    <citation type="journal article" date="2010" name="Genome Biol. Evol.">
        <title>The sequence of a 1.8-mb bacterial linear plasmid reveals a rich evolutionary reservoir of secondary metabolic pathways.</title>
        <authorList>
            <person name="Medema M.H."/>
            <person name="Trefzer A."/>
            <person name="Kovalchuk A."/>
            <person name="van den Berg M."/>
            <person name="Mueller U."/>
            <person name="Heijne W."/>
            <person name="Wu L."/>
            <person name="Alam M.T."/>
            <person name="Ronning C.M."/>
            <person name="Nierman W.C."/>
            <person name="Bovenberg R.A.L."/>
            <person name="Breitling R."/>
            <person name="Takano E."/>
        </authorList>
    </citation>
    <scope>NUCLEOTIDE SEQUENCE [LARGE SCALE GENOMIC DNA]</scope>
    <source>
        <strain evidence="9">ATCC 27064 / DSM 738 / JCM 4710 / NBRC 13307 / NCIMB 12785 / NRRL 3585 / VKM Ac-602</strain>
    </source>
</reference>
<feature type="region of interest" description="Disordered" evidence="6">
    <location>
        <begin position="30"/>
        <end position="56"/>
    </location>
</feature>
<protein>
    <submittedName>
        <fullName evidence="8">Putative NLP/P60-family secreted protein</fullName>
    </submittedName>
</protein>
<dbReference type="GO" id="GO:0006508">
    <property type="term" value="P:proteolysis"/>
    <property type="evidence" value="ECO:0007669"/>
    <property type="project" value="UniProtKB-KW"/>
</dbReference>
<dbReference type="PROSITE" id="PS51935">
    <property type="entry name" value="NLPC_P60"/>
    <property type="match status" value="1"/>
</dbReference>
<accession>E2Q0N6</accession>
<proteinExistence type="inferred from homology"/>
<organism evidence="8 9">
    <name type="scientific">Streptomyces clavuligerus</name>
    <dbReference type="NCBI Taxonomy" id="1901"/>
    <lineage>
        <taxon>Bacteria</taxon>
        <taxon>Bacillati</taxon>
        <taxon>Actinomycetota</taxon>
        <taxon>Actinomycetes</taxon>
        <taxon>Kitasatosporales</taxon>
        <taxon>Streptomycetaceae</taxon>
        <taxon>Streptomyces</taxon>
    </lineage>
</organism>
<evidence type="ECO:0000313" key="8">
    <source>
        <dbReference type="EMBL" id="EFG06429.1"/>
    </source>
</evidence>
<dbReference type="InterPro" id="IPR038765">
    <property type="entry name" value="Papain-like_cys_pep_sf"/>
</dbReference>
<dbReference type="SUPFAM" id="SSF54001">
    <property type="entry name" value="Cysteine proteinases"/>
    <property type="match status" value="1"/>
</dbReference>
<feature type="region of interest" description="Disordered" evidence="6">
    <location>
        <begin position="244"/>
        <end position="263"/>
    </location>
</feature>
<comment type="similarity">
    <text evidence="1">Belongs to the peptidase C40 family.</text>
</comment>